<dbReference type="PANTHER" id="PTHR42693:SF53">
    <property type="entry name" value="ENDO-4-O-SULFATASE"/>
    <property type="match status" value="1"/>
</dbReference>
<evidence type="ECO:0000256" key="2">
    <source>
        <dbReference type="ARBA" id="ARBA00022801"/>
    </source>
</evidence>
<dbReference type="Gene3D" id="3.40.720.10">
    <property type="entry name" value="Alkaline Phosphatase, subunit A"/>
    <property type="match status" value="1"/>
</dbReference>
<dbReference type="RefSeq" id="WP_068824820.1">
    <property type="nucleotide sequence ID" value="NZ_CP014224.1"/>
</dbReference>
<accession>A0A1B1Y495</accession>
<name>A0A1B1Y495_9FLAO</name>
<dbReference type="Gene3D" id="3.30.1120.10">
    <property type="match status" value="1"/>
</dbReference>
<sequence>MKFLQFILYFCFINVLTAQNKPNILLIVADDLGWGDVGYNGQTKIKTPVIDALAKQGMVFKSFYAGSTVCTPSRVSLMTGKHTGHTRVRGNVNWNETGKPIDIIAKDITVAEKLKEAGYRTGVIGKWGLAENLDEGKPNKQGFDEFYGFNTHIGAHHYYPDSIWINDVKTRIEGNNFKLKEKHYIQDNFTDQAKSFITSTKEQPFFLYLAYTTPHFEITVPEDSKEPYKNLGWPIRNIKHHRYLHDTNTHVSYAGMVSRLDTQIGELLDLLKNMGIEENTLVIFTSDNGHMYDDLNDEFFNSNGPFKGKKRDLYEGGLRVPFVARWTGVIPQNTTTSHRAAFWDLLPTFCDLAGVSSTKDTDGISLKPTLLGKHHQKKHDYFYWEFNEIKGPVQALIMGEYKIVKKYQSPTELYHLKTDVSEQNNLAIKHPNMVKKMEKKLKKVRYNDPNYPLEKLNQTYD</sequence>
<dbReference type="KEGG" id="wfu:AXE80_04430"/>
<comment type="similarity">
    <text evidence="1">Belongs to the sulfatase family.</text>
</comment>
<dbReference type="OrthoDB" id="9765065at2"/>
<feature type="domain" description="Sulfatase N-terminal" evidence="3">
    <location>
        <begin position="22"/>
        <end position="355"/>
    </location>
</feature>
<dbReference type="CDD" id="cd16145">
    <property type="entry name" value="ARS_like"/>
    <property type="match status" value="1"/>
</dbReference>
<organism evidence="4 5">
    <name type="scientific">Wenyingzhuangia fucanilytica</name>
    <dbReference type="NCBI Taxonomy" id="1790137"/>
    <lineage>
        <taxon>Bacteria</taxon>
        <taxon>Pseudomonadati</taxon>
        <taxon>Bacteroidota</taxon>
        <taxon>Flavobacteriia</taxon>
        <taxon>Flavobacteriales</taxon>
        <taxon>Flavobacteriaceae</taxon>
        <taxon>Wenyingzhuangia</taxon>
    </lineage>
</organism>
<dbReference type="PANTHER" id="PTHR42693">
    <property type="entry name" value="ARYLSULFATASE FAMILY MEMBER"/>
    <property type="match status" value="1"/>
</dbReference>
<dbReference type="SUPFAM" id="SSF53649">
    <property type="entry name" value="Alkaline phosphatase-like"/>
    <property type="match status" value="1"/>
</dbReference>
<dbReference type="EMBL" id="CP014224">
    <property type="protein sequence ID" value="ANW95567.1"/>
    <property type="molecule type" value="Genomic_DNA"/>
</dbReference>
<keyword evidence="5" id="KW-1185">Reference proteome</keyword>
<dbReference type="Pfam" id="PF00884">
    <property type="entry name" value="Sulfatase"/>
    <property type="match status" value="1"/>
</dbReference>
<evidence type="ECO:0000259" key="3">
    <source>
        <dbReference type="Pfam" id="PF00884"/>
    </source>
</evidence>
<proteinExistence type="inferred from homology"/>
<dbReference type="GO" id="GO:0004065">
    <property type="term" value="F:arylsulfatase activity"/>
    <property type="evidence" value="ECO:0007669"/>
    <property type="project" value="TreeGrafter"/>
</dbReference>
<keyword evidence="2" id="KW-0378">Hydrolase</keyword>
<evidence type="ECO:0000256" key="1">
    <source>
        <dbReference type="ARBA" id="ARBA00008779"/>
    </source>
</evidence>
<evidence type="ECO:0000313" key="5">
    <source>
        <dbReference type="Proteomes" id="UP000092967"/>
    </source>
</evidence>
<evidence type="ECO:0000313" key="4">
    <source>
        <dbReference type="EMBL" id="ANW95567.1"/>
    </source>
</evidence>
<dbReference type="InterPro" id="IPR017850">
    <property type="entry name" value="Alkaline_phosphatase_core_sf"/>
</dbReference>
<dbReference type="AlphaFoldDB" id="A0A1B1Y495"/>
<dbReference type="STRING" id="1790137.AXE80_04430"/>
<dbReference type="InterPro" id="IPR000917">
    <property type="entry name" value="Sulfatase_N"/>
</dbReference>
<gene>
    <name evidence="4" type="ORF">AXE80_04430</name>
</gene>
<reference evidence="4 5" key="1">
    <citation type="submission" date="2016-02" db="EMBL/GenBank/DDBJ databases">
        <authorList>
            <person name="Wen L."/>
            <person name="He K."/>
            <person name="Yang H."/>
        </authorList>
    </citation>
    <scope>NUCLEOTIDE SEQUENCE [LARGE SCALE GENOMIC DNA]</scope>
    <source>
        <strain evidence="4 5">CZ1127</strain>
    </source>
</reference>
<dbReference type="Proteomes" id="UP000092967">
    <property type="component" value="Chromosome"/>
</dbReference>
<dbReference type="InterPro" id="IPR050738">
    <property type="entry name" value="Sulfatase"/>
</dbReference>
<protein>
    <recommendedName>
        <fullName evidence="3">Sulfatase N-terminal domain-containing protein</fullName>
    </recommendedName>
</protein>